<organism evidence="1 2">
    <name type="scientific">Sulfitobacter brevis</name>
    <dbReference type="NCBI Taxonomy" id="74348"/>
    <lineage>
        <taxon>Bacteria</taxon>
        <taxon>Pseudomonadati</taxon>
        <taxon>Pseudomonadota</taxon>
        <taxon>Alphaproteobacteria</taxon>
        <taxon>Rhodobacterales</taxon>
        <taxon>Roseobacteraceae</taxon>
        <taxon>Sulfitobacter</taxon>
    </lineage>
</organism>
<dbReference type="AlphaFoldDB" id="A0A1I1VUV8"/>
<dbReference type="STRING" id="74348.SAMN04488523_103157"/>
<evidence type="ECO:0000313" key="2">
    <source>
        <dbReference type="Proteomes" id="UP000198977"/>
    </source>
</evidence>
<reference evidence="1 2" key="1">
    <citation type="submission" date="2016-10" db="EMBL/GenBank/DDBJ databases">
        <authorList>
            <person name="de Groot N.N."/>
        </authorList>
    </citation>
    <scope>NUCLEOTIDE SEQUENCE [LARGE SCALE GENOMIC DNA]</scope>
    <source>
        <strain evidence="1 2">DSM 11443</strain>
    </source>
</reference>
<dbReference type="Proteomes" id="UP000198977">
    <property type="component" value="Unassembled WGS sequence"/>
</dbReference>
<dbReference type="NCBIfam" id="TIGR02117">
    <property type="entry name" value="chp_urease_rgn"/>
    <property type="match status" value="1"/>
</dbReference>
<dbReference type="EMBL" id="FOMW01000003">
    <property type="protein sequence ID" value="SFD86866.1"/>
    <property type="molecule type" value="Genomic_DNA"/>
</dbReference>
<evidence type="ECO:0008006" key="3">
    <source>
        <dbReference type="Google" id="ProtNLM"/>
    </source>
</evidence>
<proteinExistence type="predicted"/>
<dbReference type="RefSeq" id="WP_093922780.1">
    <property type="nucleotide sequence ID" value="NZ_FOMW01000003.1"/>
</dbReference>
<accession>A0A1I1VUV8</accession>
<evidence type="ECO:0000313" key="1">
    <source>
        <dbReference type="EMBL" id="SFD86866.1"/>
    </source>
</evidence>
<dbReference type="OrthoDB" id="211174at2"/>
<dbReference type="Pfam" id="PF09601">
    <property type="entry name" value="DUF2459"/>
    <property type="match status" value="1"/>
</dbReference>
<sequence length="196" mass="21658">MLALAGAVVPSGASEGIGRHEVLLVRGPIHYDFLLPLDDKTRTAFSNLRDSGFAIDHPDAQWLVAGWGGEAFYTSVPTYRELNSTAIWRSVLGDNSVMRMDIVGALNDGLEVQVLRMDDAQYARFLLAIRNSFDAGPPLAGYHAFDLFYPARGRFDLTRTCNVWVGEMIRAAGLRFGLWTPVPGAVRLSHWLYQSG</sequence>
<protein>
    <recommendedName>
        <fullName evidence="3">DUF2459 domain-containing protein</fullName>
    </recommendedName>
</protein>
<gene>
    <name evidence="1" type="ORF">SAMN04488523_103157</name>
</gene>
<name>A0A1I1VUV8_9RHOB</name>
<dbReference type="InterPro" id="IPR011727">
    <property type="entry name" value="CHP02117"/>
</dbReference>
<keyword evidence="2" id="KW-1185">Reference proteome</keyword>